<dbReference type="SUPFAM" id="SSF56496">
    <property type="entry name" value="Fibrinogen C-terminal domain-like"/>
    <property type="match status" value="1"/>
</dbReference>
<proteinExistence type="predicted"/>
<reference evidence="2" key="1">
    <citation type="submission" date="2020-10" db="EMBL/GenBank/DDBJ databases">
        <title>Feather gene expression reveals the developmental basis of iridescence in African starlings.</title>
        <authorList>
            <person name="Rubenstein D.R."/>
        </authorList>
    </citation>
    <scope>NUCLEOTIDE SEQUENCE</scope>
    <source>
        <strain evidence="2">SS15</strain>
        <tissue evidence="2">Liver</tissue>
    </source>
</reference>
<dbReference type="PROSITE" id="PS51406">
    <property type="entry name" value="FIBRINOGEN_C_2"/>
    <property type="match status" value="1"/>
</dbReference>
<keyword evidence="4" id="KW-1185">Reference proteome</keyword>
<protein>
    <recommendedName>
        <fullName evidence="1">Fibrinogen C-terminal domain-containing protein</fullName>
    </recommendedName>
</protein>
<dbReference type="GO" id="GO:0005615">
    <property type="term" value="C:extracellular space"/>
    <property type="evidence" value="ECO:0007669"/>
    <property type="project" value="TreeGrafter"/>
</dbReference>
<evidence type="ECO:0000313" key="4">
    <source>
        <dbReference type="Proteomes" id="UP000618051"/>
    </source>
</evidence>
<dbReference type="EMBL" id="JADDUC010000089">
    <property type="protein sequence ID" value="KAG0119347.1"/>
    <property type="molecule type" value="Genomic_DNA"/>
</dbReference>
<dbReference type="PANTHER" id="PTHR19143:SF438">
    <property type="entry name" value="FIBRINOGEN C-TERMINAL DOMAIN-CONTAINING PROTEIN"/>
    <property type="match status" value="1"/>
</dbReference>
<accession>A0A835NNP1</accession>
<dbReference type="EMBL" id="JADDUC020000024">
    <property type="protein sequence ID" value="KAI1231982.1"/>
    <property type="molecule type" value="Genomic_DNA"/>
</dbReference>
<dbReference type="SMART" id="SM00186">
    <property type="entry name" value="FBG"/>
    <property type="match status" value="1"/>
</dbReference>
<name>A0A835NNP1_9PASS</name>
<dbReference type="InterPro" id="IPR002181">
    <property type="entry name" value="Fibrinogen_a/b/g_C_dom"/>
</dbReference>
<dbReference type="AlphaFoldDB" id="A0A835NNP1"/>
<dbReference type="InterPro" id="IPR014716">
    <property type="entry name" value="Fibrinogen_a/b/g_C_1"/>
</dbReference>
<dbReference type="InterPro" id="IPR050373">
    <property type="entry name" value="Fibrinogen_C-term_domain"/>
</dbReference>
<sequence>MVLGLNRDSMGKCGKGWDGMGWDGMAWRGVAWRGVAWRGVAWRGVAWHEFCVQLGVPCLSFQAAHHYSPLFFMSVLALLSPLLALHIENLERLKVNLDEIVNIHSDRPLPGEAGGIIQNRAADPQQEQGRSGWPKDCSELPASSPSGIYIIQPTGQQTIVVYCEISKEDGGWTVIQRNNKDTPVSWDESWSTYKHGFGNVHTEFWLGTEYIHQITRQKVYQVRFVIWDSSNNKKFADYNLFSLDDESQGYQLRLGAHSGTAEDAMASKGTTTMHDNMKFSAKDRDQDTSSGNCAASSGAKDGKYKDFLCLGLRNSCPSGSDKPGMSLTLTVWKISLYAQKHLPEQGKAKGK</sequence>
<evidence type="ECO:0000259" key="1">
    <source>
        <dbReference type="PROSITE" id="PS51406"/>
    </source>
</evidence>
<dbReference type="InterPro" id="IPR036056">
    <property type="entry name" value="Fibrinogen-like_C"/>
</dbReference>
<dbReference type="Pfam" id="PF00147">
    <property type="entry name" value="Fibrinogen_C"/>
    <property type="match status" value="1"/>
</dbReference>
<evidence type="ECO:0000313" key="2">
    <source>
        <dbReference type="EMBL" id="KAG0119347.1"/>
    </source>
</evidence>
<dbReference type="NCBIfam" id="NF040941">
    <property type="entry name" value="GGGWT_bact"/>
    <property type="match status" value="1"/>
</dbReference>
<reference evidence="3 4" key="2">
    <citation type="journal article" date="2021" name="J. Hered.">
        <title>Feather Gene Expression Elucidates the Developmental Basis of Plumage Iridescence in African Starlings.</title>
        <authorList>
            <person name="Rubenstein D.R."/>
            <person name="Corvelo A."/>
            <person name="MacManes M.D."/>
            <person name="Maia R."/>
            <person name="Narzisi G."/>
            <person name="Rousaki A."/>
            <person name="Vandenabeele P."/>
            <person name="Shawkey M.D."/>
            <person name="Solomon J."/>
        </authorList>
    </citation>
    <scope>NUCLEOTIDE SEQUENCE [LARGE SCALE GENOMIC DNA]</scope>
    <source>
        <strain evidence="3">SS15</strain>
    </source>
</reference>
<gene>
    <name evidence="3" type="ORF">IHE44_0007629</name>
    <name evidence="2" type="ORF">IHE44_014468</name>
</gene>
<dbReference type="Gene3D" id="3.90.215.10">
    <property type="entry name" value="Gamma Fibrinogen, chain A, domain 1"/>
    <property type="match status" value="1"/>
</dbReference>
<feature type="domain" description="Fibrinogen C-terminal" evidence="1">
    <location>
        <begin position="128"/>
        <end position="309"/>
    </location>
</feature>
<comment type="caution">
    <text evidence="2">The sequence shown here is derived from an EMBL/GenBank/DDBJ whole genome shotgun (WGS) entry which is preliminary data.</text>
</comment>
<dbReference type="Proteomes" id="UP000618051">
    <property type="component" value="Unassembled WGS sequence"/>
</dbReference>
<dbReference type="OrthoDB" id="7735550at2759"/>
<dbReference type="PANTHER" id="PTHR19143">
    <property type="entry name" value="FIBRINOGEN/TENASCIN/ANGIOPOEITIN"/>
    <property type="match status" value="1"/>
</dbReference>
<organism evidence="2">
    <name type="scientific">Lamprotornis superbus</name>
    <dbReference type="NCBI Taxonomy" id="245042"/>
    <lineage>
        <taxon>Eukaryota</taxon>
        <taxon>Metazoa</taxon>
        <taxon>Chordata</taxon>
        <taxon>Craniata</taxon>
        <taxon>Vertebrata</taxon>
        <taxon>Euteleostomi</taxon>
        <taxon>Archelosauria</taxon>
        <taxon>Archosauria</taxon>
        <taxon>Dinosauria</taxon>
        <taxon>Saurischia</taxon>
        <taxon>Theropoda</taxon>
        <taxon>Coelurosauria</taxon>
        <taxon>Aves</taxon>
        <taxon>Neognathae</taxon>
        <taxon>Neoaves</taxon>
        <taxon>Telluraves</taxon>
        <taxon>Australaves</taxon>
        <taxon>Passeriformes</taxon>
        <taxon>Sturnidae</taxon>
        <taxon>Lamprotornis</taxon>
    </lineage>
</organism>
<evidence type="ECO:0000313" key="3">
    <source>
        <dbReference type="EMBL" id="KAI1231982.1"/>
    </source>
</evidence>
<reference evidence="3" key="3">
    <citation type="submission" date="2022-01" db="EMBL/GenBank/DDBJ databases">
        <authorList>
            <person name="Rubenstein D.R."/>
        </authorList>
    </citation>
    <scope>NUCLEOTIDE SEQUENCE</scope>
    <source>
        <strain evidence="3">SS15</strain>
        <tissue evidence="3">Liver</tissue>
    </source>
</reference>